<dbReference type="PANTHER" id="PTHR47019:SF1">
    <property type="entry name" value="LIPID II FLIPPASE MURJ"/>
    <property type="match status" value="1"/>
</dbReference>
<evidence type="ECO:0000256" key="2">
    <source>
        <dbReference type="ARBA" id="ARBA00022475"/>
    </source>
</evidence>
<evidence type="ECO:0000256" key="3">
    <source>
        <dbReference type="ARBA" id="ARBA00022692"/>
    </source>
</evidence>
<organism evidence="12 13">
    <name type="scientific">Desulfonauticus submarinus</name>
    <dbReference type="NCBI Taxonomy" id="206665"/>
    <lineage>
        <taxon>Bacteria</taxon>
        <taxon>Pseudomonadati</taxon>
        <taxon>Thermodesulfobacteriota</taxon>
        <taxon>Desulfovibrionia</taxon>
        <taxon>Desulfovibrionales</taxon>
        <taxon>Desulfonauticaceae</taxon>
        <taxon>Desulfonauticus</taxon>
    </lineage>
</organism>
<gene>
    <name evidence="10" type="primary">murJ</name>
    <name evidence="12" type="ORF">SAMN04488516_10360</name>
</gene>
<dbReference type="NCBIfam" id="TIGR01695">
    <property type="entry name" value="murJ_mviN"/>
    <property type="match status" value="1"/>
</dbReference>
<accession>A0A1H0CII3</accession>
<dbReference type="PANTHER" id="PTHR47019">
    <property type="entry name" value="LIPID II FLIPPASE MURJ"/>
    <property type="match status" value="1"/>
</dbReference>
<dbReference type="GO" id="GO:0071555">
    <property type="term" value="P:cell wall organization"/>
    <property type="evidence" value="ECO:0007669"/>
    <property type="project" value="UniProtKB-UniRule"/>
</dbReference>
<keyword evidence="10 11" id="KW-0813">Transport</keyword>
<evidence type="ECO:0000256" key="6">
    <source>
        <dbReference type="ARBA" id="ARBA00022989"/>
    </source>
</evidence>
<feature type="transmembrane region" description="Helical" evidence="10">
    <location>
        <begin position="97"/>
        <end position="118"/>
    </location>
</feature>
<feature type="transmembrane region" description="Helical" evidence="10">
    <location>
        <begin position="165"/>
        <end position="187"/>
    </location>
</feature>
<evidence type="ECO:0000313" key="12">
    <source>
        <dbReference type="EMBL" id="SDN57591.1"/>
    </source>
</evidence>
<dbReference type="Proteomes" id="UP000199602">
    <property type="component" value="Unassembled WGS sequence"/>
</dbReference>
<evidence type="ECO:0000256" key="10">
    <source>
        <dbReference type="HAMAP-Rule" id="MF_02078"/>
    </source>
</evidence>
<keyword evidence="2 10" id="KW-1003">Cell membrane</keyword>
<feature type="transmembrane region" description="Helical" evidence="10">
    <location>
        <begin position="282"/>
        <end position="303"/>
    </location>
</feature>
<evidence type="ECO:0000256" key="11">
    <source>
        <dbReference type="PIRNR" id="PIRNR002869"/>
    </source>
</evidence>
<dbReference type="GO" id="GO:0008360">
    <property type="term" value="P:regulation of cell shape"/>
    <property type="evidence" value="ECO:0007669"/>
    <property type="project" value="UniProtKB-UniRule"/>
</dbReference>
<feature type="transmembrane region" description="Helical" evidence="10">
    <location>
        <begin position="416"/>
        <end position="435"/>
    </location>
</feature>
<feature type="transmembrane region" description="Helical" evidence="10">
    <location>
        <begin position="138"/>
        <end position="158"/>
    </location>
</feature>
<dbReference type="GO" id="GO:0005886">
    <property type="term" value="C:plasma membrane"/>
    <property type="evidence" value="ECO:0007669"/>
    <property type="project" value="UniProtKB-SubCell"/>
</dbReference>
<dbReference type="GO" id="GO:0034204">
    <property type="term" value="P:lipid translocation"/>
    <property type="evidence" value="ECO:0007669"/>
    <property type="project" value="TreeGrafter"/>
</dbReference>
<dbReference type="AlphaFoldDB" id="A0A1H0CII3"/>
<keyword evidence="13" id="KW-1185">Reference proteome</keyword>
<dbReference type="CDD" id="cd13123">
    <property type="entry name" value="MATE_MurJ_like"/>
    <property type="match status" value="1"/>
</dbReference>
<keyword evidence="10 11" id="KW-0961">Cell wall biogenesis/degradation</keyword>
<keyword evidence="4 10" id="KW-0133">Cell shape</keyword>
<dbReference type="InterPro" id="IPR004268">
    <property type="entry name" value="MurJ"/>
</dbReference>
<dbReference type="InterPro" id="IPR051050">
    <property type="entry name" value="Lipid_II_flippase_MurJ/MviN"/>
</dbReference>
<dbReference type="UniPathway" id="UPA00219"/>
<dbReference type="PIRSF" id="PIRSF002869">
    <property type="entry name" value="MviN"/>
    <property type="match status" value="1"/>
</dbReference>
<feature type="transmembrane region" description="Helical" evidence="10">
    <location>
        <begin position="473"/>
        <end position="492"/>
    </location>
</feature>
<evidence type="ECO:0000256" key="4">
    <source>
        <dbReference type="ARBA" id="ARBA00022960"/>
    </source>
</evidence>
<dbReference type="RefSeq" id="WP_234970953.1">
    <property type="nucleotide sequence ID" value="NZ_FNIN01000003.1"/>
</dbReference>
<feature type="transmembrane region" description="Helical" evidence="10">
    <location>
        <begin position="357"/>
        <end position="379"/>
    </location>
</feature>
<evidence type="ECO:0000256" key="7">
    <source>
        <dbReference type="ARBA" id="ARBA00023136"/>
    </source>
</evidence>
<comment type="similarity">
    <text evidence="9 10 11">Belongs to the MurJ/MviN family.</text>
</comment>
<reference evidence="12 13" key="1">
    <citation type="submission" date="2016-10" db="EMBL/GenBank/DDBJ databases">
        <authorList>
            <person name="de Groot N.N."/>
        </authorList>
    </citation>
    <scope>NUCLEOTIDE SEQUENCE [LARGE SCALE GENOMIC DNA]</scope>
    <source>
        <strain evidence="12 13">DSM 15269</strain>
    </source>
</reference>
<evidence type="ECO:0000256" key="8">
    <source>
        <dbReference type="ARBA" id="ARBA00060041"/>
    </source>
</evidence>
<dbReference type="HAMAP" id="MF_02078">
    <property type="entry name" value="MurJ_MviN"/>
    <property type="match status" value="1"/>
</dbReference>
<proteinExistence type="inferred from homology"/>
<feature type="transmembrane region" description="Helical" evidence="10">
    <location>
        <begin position="193"/>
        <end position="216"/>
    </location>
</feature>
<dbReference type="PRINTS" id="PR01806">
    <property type="entry name" value="VIRFACTRMVIN"/>
</dbReference>
<keyword evidence="6 10" id="KW-1133">Transmembrane helix</keyword>
<sequence length="512" mass="56820">MNIQKKHNVSLAKNTFIVASITLLSRILGFLRDLCLAIILGAGPEADAFFVAFRIPNLLRRLFAEGSLSMAFIPVFTKTNSKYGKEKAFLVARSLQLWLLIILGFIVTIGIIWASPLVGVIAPGFKDKPEIFNLTVNLTRICLPYIIFISSVALYMGILNSFEHFFFPALAPCVLNITLIGAALIGYSFKFPISYSLAIGVFFAGVLQALSQFPILKKHGFSLKGPINLFSEELKKIFFLILPTIFGAAIYQINILLTTLLASFLPQGSISYLYYADRLVQFPLGIFGIAIGTVALPSFSLLLAQKKWREVEKSLSLAINLNLFIILPAVAGLIGFSNPIIKLLFGHGSFTDQAVTSTAYALIAYAVGLPAFSLTKTLVSTFYAFEDTKTPVYSAFLSLILNISLGFLLMQYIQHIGLALAVSIASWANIVFLIYKLRQKLNFSFDLKEISISFFLSLTILLIAHWLRKFSLWSLTTIPLIAINYLIISYFFKANSAKLIVSTFIQNISRKR</sequence>
<dbReference type="GO" id="GO:0015648">
    <property type="term" value="F:lipid-linked peptidoglycan transporter activity"/>
    <property type="evidence" value="ECO:0007669"/>
    <property type="project" value="UniProtKB-UniRule"/>
</dbReference>
<comment type="subcellular location">
    <subcellularLocation>
        <location evidence="1 10">Cell membrane</location>
        <topology evidence="1 10">Multi-pass membrane protein</topology>
    </subcellularLocation>
</comment>
<feature type="transmembrane region" description="Helical" evidence="10">
    <location>
        <begin position="447"/>
        <end position="467"/>
    </location>
</feature>
<evidence type="ECO:0000256" key="5">
    <source>
        <dbReference type="ARBA" id="ARBA00022984"/>
    </source>
</evidence>
<feature type="transmembrane region" description="Helical" evidence="10">
    <location>
        <begin position="315"/>
        <end position="337"/>
    </location>
</feature>
<dbReference type="GO" id="GO:0009252">
    <property type="term" value="P:peptidoglycan biosynthetic process"/>
    <property type="evidence" value="ECO:0007669"/>
    <property type="project" value="UniProtKB-UniRule"/>
</dbReference>
<keyword evidence="5 10" id="KW-0573">Peptidoglycan synthesis</keyword>
<dbReference type="STRING" id="206665.SAMN04488516_10360"/>
<evidence type="ECO:0000256" key="9">
    <source>
        <dbReference type="ARBA" id="ARBA00061532"/>
    </source>
</evidence>
<evidence type="ECO:0000256" key="1">
    <source>
        <dbReference type="ARBA" id="ARBA00004651"/>
    </source>
</evidence>
<protein>
    <recommendedName>
        <fullName evidence="10">Probable lipid II flippase MurJ</fullName>
    </recommendedName>
</protein>
<dbReference type="EMBL" id="FNIN01000003">
    <property type="protein sequence ID" value="SDN57591.1"/>
    <property type="molecule type" value="Genomic_DNA"/>
</dbReference>
<name>A0A1H0CII3_9BACT</name>
<keyword evidence="3 10" id="KW-0812">Transmembrane</keyword>
<comment type="pathway">
    <text evidence="10">Cell wall biogenesis; peptidoglycan biosynthesis.</text>
</comment>
<keyword evidence="7 10" id="KW-0472">Membrane</keyword>
<comment type="function">
    <text evidence="8 10 11">Involved in peptidoglycan biosynthesis. Transports lipid-linked peptidoglycan precursors from the inner to the outer leaflet of the cytoplasmic membrane.</text>
</comment>
<feature type="transmembrane region" description="Helical" evidence="10">
    <location>
        <begin position="391"/>
        <end position="410"/>
    </location>
</feature>
<evidence type="ECO:0000313" key="13">
    <source>
        <dbReference type="Proteomes" id="UP000199602"/>
    </source>
</evidence>
<dbReference type="Pfam" id="PF03023">
    <property type="entry name" value="MurJ"/>
    <property type="match status" value="1"/>
</dbReference>
<feature type="transmembrane region" description="Helical" evidence="10">
    <location>
        <begin position="237"/>
        <end position="262"/>
    </location>
</feature>